<dbReference type="Proteomes" id="UP000186098">
    <property type="component" value="Unassembled WGS sequence"/>
</dbReference>
<feature type="domain" description="Acyltransferase 3" evidence="2">
    <location>
        <begin position="30"/>
        <end position="344"/>
    </location>
</feature>
<feature type="transmembrane region" description="Helical" evidence="1">
    <location>
        <begin position="296"/>
        <end position="320"/>
    </location>
</feature>
<dbReference type="InterPro" id="IPR050879">
    <property type="entry name" value="Acyltransferase_3"/>
</dbReference>
<evidence type="ECO:0000313" key="3">
    <source>
        <dbReference type="EMBL" id="SIS92711.1"/>
    </source>
</evidence>
<name>A0A1N7N3E8_9RHOB</name>
<keyword evidence="4" id="KW-1185">Reference proteome</keyword>
<dbReference type="STRING" id="407234.SAMN05421795_1156"/>
<dbReference type="InterPro" id="IPR002656">
    <property type="entry name" value="Acyl_transf_3_dom"/>
</dbReference>
<evidence type="ECO:0000256" key="1">
    <source>
        <dbReference type="SAM" id="Phobius"/>
    </source>
</evidence>
<dbReference type="GO" id="GO:0016020">
    <property type="term" value="C:membrane"/>
    <property type="evidence" value="ECO:0007669"/>
    <property type="project" value="TreeGrafter"/>
</dbReference>
<keyword evidence="1" id="KW-0812">Transmembrane</keyword>
<keyword evidence="3" id="KW-0012">Acyltransferase</keyword>
<keyword evidence="1" id="KW-1133">Transmembrane helix</keyword>
<organism evidence="3 4">
    <name type="scientific">Phaeovulum vinaykumarii</name>
    <dbReference type="NCBI Taxonomy" id="407234"/>
    <lineage>
        <taxon>Bacteria</taxon>
        <taxon>Pseudomonadati</taxon>
        <taxon>Pseudomonadota</taxon>
        <taxon>Alphaproteobacteria</taxon>
        <taxon>Rhodobacterales</taxon>
        <taxon>Paracoccaceae</taxon>
        <taxon>Phaeovulum</taxon>
    </lineage>
</organism>
<dbReference type="OrthoDB" id="9796461at2"/>
<evidence type="ECO:0000313" key="4">
    <source>
        <dbReference type="Proteomes" id="UP000186098"/>
    </source>
</evidence>
<evidence type="ECO:0000259" key="2">
    <source>
        <dbReference type="Pfam" id="PF01757"/>
    </source>
</evidence>
<dbReference type="GO" id="GO:0000271">
    <property type="term" value="P:polysaccharide biosynthetic process"/>
    <property type="evidence" value="ECO:0007669"/>
    <property type="project" value="TreeGrafter"/>
</dbReference>
<dbReference type="PANTHER" id="PTHR23028">
    <property type="entry name" value="ACETYLTRANSFERASE"/>
    <property type="match status" value="1"/>
</dbReference>
<reference evidence="4" key="1">
    <citation type="submission" date="2017-01" db="EMBL/GenBank/DDBJ databases">
        <authorList>
            <person name="Varghese N."/>
            <person name="Submissions S."/>
        </authorList>
    </citation>
    <scope>NUCLEOTIDE SEQUENCE [LARGE SCALE GENOMIC DNA]</scope>
    <source>
        <strain evidence="4">DSM 18714</strain>
    </source>
</reference>
<feature type="transmembrane region" description="Helical" evidence="1">
    <location>
        <begin position="326"/>
        <end position="349"/>
    </location>
</feature>
<gene>
    <name evidence="3" type="ORF">SAMN05421795_1156</name>
</gene>
<feature type="transmembrane region" description="Helical" evidence="1">
    <location>
        <begin position="62"/>
        <end position="81"/>
    </location>
</feature>
<dbReference type="GO" id="GO:0016787">
    <property type="term" value="F:hydrolase activity"/>
    <property type="evidence" value="ECO:0007669"/>
    <property type="project" value="UniProtKB-KW"/>
</dbReference>
<keyword evidence="3" id="KW-0808">Transferase</keyword>
<accession>A0A1N7N3E8</accession>
<dbReference type="GO" id="GO:0016747">
    <property type="term" value="F:acyltransferase activity, transferring groups other than amino-acyl groups"/>
    <property type="evidence" value="ECO:0007669"/>
    <property type="project" value="InterPro"/>
</dbReference>
<feature type="transmembrane region" description="Helical" evidence="1">
    <location>
        <begin position="153"/>
        <end position="171"/>
    </location>
</feature>
<feature type="transmembrane region" description="Helical" evidence="1">
    <location>
        <begin position="258"/>
        <end position="276"/>
    </location>
</feature>
<dbReference type="AlphaFoldDB" id="A0A1N7N3E8"/>
<feature type="transmembrane region" description="Helical" evidence="1">
    <location>
        <begin position="101"/>
        <end position="124"/>
    </location>
</feature>
<dbReference type="PANTHER" id="PTHR23028:SF53">
    <property type="entry name" value="ACYL_TRANSF_3 DOMAIN-CONTAINING PROTEIN"/>
    <property type="match status" value="1"/>
</dbReference>
<protein>
    <submittedName>
        <fullName evidence="3">Peptidoglycan/LPS O-acetylase OafA/YrhL, contains acyltransferase and SGNH-hydrolase domains</fullName>
    </submittedName>
</protein>
<keyword evidence="1" id="KW-0472">Membrane</keyword>
<dbReference type="RefSeq" id="WP_076367912.1">
    <property type="nucleotide sequence ID" value="NZ_FTOM01000015.1"/>
</dbReference>
<keyword evidence="3" id="KW-0378">Hydrolase</keyword>
<dbReference type="Pfam" id="PF01757">
    <property type="entry name" value="Acyl_transf_3"/>
    <property type="match status" value="1"/>
</dbReference>
<sequence>MSIFGDRGHDTHPRRGLFGLTPESDTFLHLDLMRFIASMRIVLVHFAPRLGLTHAQVDGMNAFVDVFFVISGIVISHVYHARIAQPGAFRTFLVARVARLVPLHVLATLAFVGIGLLSAMVGLAVNDADKYDLSCLPPSLLLTHAIIGCDKPVFNFVSWSISAEFAMYLLFPLLMAAGLWRRWLLVVLAAGFVALFSWADPGWWLRTYDHGVLRAVPAFLLGMGLHLYRAELGRIALPGWLFVPAVAGLVAAMTLVGAGLAVLGLSYGCVVLLFILDRRPETHSPLLRYLAPLGQLTYSIYMLHPLFHAIALALVAQRIAHLEGMALHLATLASLPVLIGVSYLSLVLFETPARRWIRARWGAPRDKGAAG</sequence>
<feature type="transmembrane region" description="Helical" evidence="1">
    <location>
        <begin position="183"/>
        <end position="199"/>
    </location>
</feature>
<proteinExistence type="predicted"/>
<dbReference type="EMBL" id="FTOM01000015">
    <property type="protein sequence ID" value="SIS92711.1"/>
    <property type="molecule type" value="Genomic_DNA"/>
</dbReference>